<dbReference type="GO" id="GO:0007165">
    <property type="term" value="P:signal transduction"/>
    <property type="evidence" value="ECO:0007669"/>
    <property type="project" value="TreeGrafter"/>
</dbReference>
<comment type="cofactor">
    <cofactor evidence="1">
        <name>Mg(2+)</name>
        <dbReference type="ChEBI" id="CHEBI:18420"/>
    </cofactor>
</comment>
<dbReference type="AlphaFoldDB" id="A0A953JCF8"/>
<evidence type="ECO:0000313" key="3">
    <source>
        <dbReference type="Proteomes" id="UP000705867"/>
    </source>
</evidence>
<name>A0A953JCF8_9BACT</name>
<reference evidence="2" key="2">
    <citation type="submission" date="2021-08" db="EMBL/GenBank/DDBJ databases">
        <authorList>
            <person name="Dalcin Martins P."/>
        </authorList>
    </citation>
    <scope>NUCLEOTIDE SEQUENCE</scope>
    <source>
        <strain evidence="2">MAG_39</strain>
    </source>
</reference>
<dbReference type="SUPFAM" id="SSF56655">
    <property type="entry name" value="Carbohydrate phosphatase"/>
    <property type="match status" value="1"/>
</dbReference>
<feature type="binding site" evidence="1">
    <location>
        <position position="66"/>
    </location>
    <ligand>
        <name>Mg(2+)</name>
        <dbReference type="ChEBI" id="CHEBI:18420"/>
        <label>1</label>
        <note>catalytic</note>
    </ligand>
</feature>
<reference evidence="2" key="1">
    <citation type="journal article" date="2021" name="bioRxiv">
        <title>Unraveling nitrogen, sulfur and carbon metabolic pathways and microbial community transcriptional responses to substrate deprivation and toxicity stresses in a bioreactor mimicking anoxic brackish coastal sediment conditions.</title>
        <authorList>
            <person name="Martins P.D."/>
            <person name="Echeveste M.J."/>
            <person name="Arshad A."/>
            <person name="Kurth J."/>
            <person name="Ouboter H."/>
            <person name="Jetten M.S.M."/>
            <person name="Welte C.U."/>
        </authorList>
    </citation>
    <scope>NUCLEOTIDE SEQUENCE</scope>
    <source>
        <strain evidence="2">MAG_39</strain>
    </source>
</reference>
<dbReference type="Gene3D" id="3.40.190.80">
    <property type="match status" value="1"/>
</dbReference>
<organism evidence="2 3">
    <name type="scientific">Candidatus Nitrobium versatile</name>
    <dbReference type="NCBI Taxonomy" id="2884831"/>
    <lineage>
        <taxon>Bacteria</taxon>
        <taxon>Pseudomonadati</taxon>
        <taxon>Nitrospirota</taxon>
        <taxon>Nitrospiria</taxon>
        <taxon>Nitrospirales</taxon>
        <taxon>Nitrospiraceae</taxon>
        <taxon>Candidatus Nitrobium</taxon>
    </lineage>
</organism>
<evidence type="ECO:0008006" key="4">
    <source>
        <dbReference type="Google" id="ProtNLM"/>
    </source>
</evidence>
<feature type="binding site" evidence="1">
    <location>
        <position position="87"/>
    </location>
    <ligand>
        <name>Mg(2+)</name>
        <dbReference type="ChEBI" id="CHEBI:18420"/>
        <label>1</label>
        <note>catalytic</note>
    </ligand>
</feature>
<evidence type="ECO:0000256" key="1">
    <source>
        <dbReference type="PIRSR" id="PIRSR600760-2"/>
    </source>
</evidence>
<dbReference type="Gene3D" id="3.30.540.10">
    <property type="entry name" value="Fructose-1,6-Bisphosphatase, subunit A, domain 1"/>
    <property type="match status" value="1"/>
</dbReference>
<dbReference type="InterPro" id="IPR000760">
    <property type="entry name" value="Inositol_monophosphatase-like"/>
</dbReference>
<keyword evidence="1" id="KW-0460">Magnesium</keyword>
<dbReference type="Pfam" id="PF00459">
    <property type="entry name" value="Inositol_P"/>
    <property type="match status" value="1"/>
</dbReference>
<dbReference type="GO" id="GO:0008934">
    <property type="term" value="F:inositol monophosphate 1-phosphatase activity"/>
    <property type="evidence" value="ECO:0007669"/>
    <property type="project" value="TreeGrafter"/>
</dbReference>
<dbReference type="GO" id="GO:0006020">
    <property type="term" value="P:inositol metabolic process"/>
    <property type="evidence" value="ECO:0007669"/>
    <property type="project" value="TreeGrafter"/>
</dbReference>
<dbReference type="PRINTS" id="PR00377">
    <property type="entry name" value="IMPHPHTASES"/>
</dbReference>
<dbReference type="Proteomes" id="UP000705867">
    <property type="component" value="Unassembled WGS sequence"/>
</dbReference>
<dbReference type="PANTHER" id="PTHR20854">
    <property type="entry name" value="INOSITOL MONOPHOSPHATASE"/>
    <property type="match status" value="1"/>
</dbReference>
<proteinExistence type="predicted"/>
<evidence type="ECO:0000313" key="2">
    <source>
        <dbReference type="EMBL" id="MBZ0155241.1"/>
    </source>
</evidence>
<feature type="binding site" evidence="1">
    <location>
        <position position="209"/>
    </location>
    <ligand>
        <name>Mg(2+)</name>
        <dbReference type="ChEBI" id="CHEBI:18420"/>
        <label>1</label>
        <note>catalytic</note>
    </ligand>
</feature>
<dbReference type="EMBL" id="JAIOIV010000028">
    <property type="protein sequence ID" value="MBZ0155241.1"/>
    <property type="molecule type" value="Genomic_DNA"/>
</dbReference>
<protein>
    <recommendedName>
        <fullName evidence="4">Inositol-phosphate phosphatase</fullName>
    </recommendedName>
</protein>
<keyword evidence="1" id="KW-0479">Metal-binding</keyword>
<comment type="caution">
    <text evidence="2">The sequence shown here is derived from an EMBL/GenBank/DDBJ whole genome shotgun (WGS) entry which is preliminary data.</text>
</comment>
<feature type="binding site" evidence="1">
    <location>
        <position position="84"/>
    </location>
    <ligand>
        <name>Mg(2+)</name>
        <dbReference type="ChEBI" id="CHEBI:18420"/>
        <label>1</label>
        <note>catalytic</note>
    </ligand>
</feature>
<accession>A0A953JCF8</accession>
<dbReference type="PANTHER" id="PTHR20854:SF4">
    <property type="entry name" value="INOSITOL-1-MONOPHOSPHATASE-RELATED"/>
    <property type="match status" value="1"/>
</dbReference>
<dbReference type="GO" id="GO:0046872">
    <property type="term" value="F:metal ion binding"/>
    <property type="evidence" value="ECO:0007669"/>
    <property type="project" value="UniProtKB-KW"/>
</dbReference>
<sequence>MKIENLRKIGRELFFELGETRLRPFSSEEIGKGASGDKTFPIDKKAEDIVIKHIESLKEPLSIISEERGIIETNGGGGQKILIDPVDGSKNAINGVPFYCTSIAVAEGNTIGSISMAYVLNLLTGDEFWAEKGKGAFFNRERISVQKDDQLYLVAYEAQNPKSDIPRIMGLLGEARRTRCLGATALDLAYVAYGAISVFVNPSSSRSFDFAGGWLLVKEAGGVFTDTEGNSIEGVEIGLSRSTPLLAAGNGRLHERAMNLLMAYSAGRTG</sequence>
<gene>
    <name evidence="2" type="ORF">K8I29_03390</name>
</gene>